<keyword evidence="1" id="KW-0812">Transmembrane</keyword>
<evidence type="ECO:0000313" key="3">
    <source>
        <dbReference type="Proteomes" id="UP000821866"/>
    </source>
</evidence>
<organism evidence="2 3">
    <name type="scientific">Rhipicephalus microplus</name>
    <name type="common">Cattle tick</name>
    <name type="synonym">Boophilus microplus</name>
    <dbReference type="NCBI Taxonomy" id="6941"/>
    <lineage>
        <taxon>Eukaryota</taxon>
        <taxon>Metazoa</taxon>
        <taxon>Ecdysozoa</taxon>
        <taxon>Arthropoda</taxon>
        <taxon>Chelicerata</taxon>
        <taxon>Arachnida</taxon>
        <taxon>Acari</taxon>
        <taxon>Parasitiformes</taxon>
        <taxon>Ixodida</taxon>
        <taxon>Ixodoidea</taxon>
        <taxon>Ixodidae</taxon>
        <taxon>Rhipicephalinae</taxon>
        <taxon>Rhipicephalus</taxon>
        <taxon>Boophilus</taxon>
    </lineage>
</organism>
<reference evidence="2" key="2">
    <citation type="submission" date="2021-09" db="EMBL/GenBank/DDBJ databases">
        <authorList>
            <person name="Jia N."/>
            <person name="Wang J."/>
            <person name="Shi W."/>
            <person name="Du L."/>
            <person name="Sun Y."/>
            <person name="Zhan W."/>
            <person name="Jiang J."/>
            <person name="Wang Q."/>
            <person name="Zhang B."/>
            <person name="Ji P."/>
            <person name="Sakyi L.B."/>
            <person name="Cui X."/>
            <person name="Yuan T."/>
            <person name="Jiang B."/>
            <person name="Yang W."/>
            <person name="Lam T.T.-Y."/>
            <person name="Chang Q."/>
            <person name="Ding S."/>
            <person name="Wang X."/>
            <person name="Zhu J."/>
            <person name="Ruan X."/>
            <person name="Zhao L."/>
            <person name="Wei J."/>
            <person name="Que T."/>
            <person name="Du C."/>
            <person name="Cheng J."/>
            <person name="Dai P."/>
            <person name="Han X."/>
            <person name="Huang E."/>
            <person name="Gao Y."/>
            <person name="Liu J."/>
            <person name="Shao H."/>
            <person name="Ye R."/>
            <person name="Li L."/>
            <person name="Wei W."/>
            <person name="Wang X."/>
            <person name="Wang C."/>
            <person name="Huo Q."/>
            <person name="Li W."/>
            <person name="Guo W."/>
            <person name="Chen H."/>
            <person name="Chen S."/>
            <person name="Zhou L."/>
            <person name="Zhou L."/>
            <person name="Ni X."/>
            <person name="Tian J."/>
            <person name="Zhou Y."/>
            <person name="Sheng Y."/>
            <person name="Liu T."/>
            <person name="Pan Y."/>
            <person name="Xia L."/>
            <person name="Li J."/>
            <person name="Zhao F."/>
            <person name="Cao W."/>
        </authorList>
    </citation>
    <scope>NUCLEOTIDE SEQUENCE</scope>
    <source>
        <strain evidence="2">Rmic-2018</strain>
        <tissue evidence="2">Larvae</tissue>
    </source>
</reference>
<evidence type="ECO:0000256" key="1">
    <source>
        <dbReference type="SAM" id="Phobius"/>
    </source>
</evidence>
<keyword evidence="1" id="KW-1133">Transmembrane helix</keyword>
<accession>A0A9J6DBG9</accession>
<protein>
    <recommendedName>
        <fullName evidence="4">CAS1 domain-containing protein 1</fullName>
    </recommendedName>
</protein>
<keyword evidence="1" id="KW-0472">Membrane</keyword>
<name>A0A9J6DBG9_RHIMP</name>
<dbReference type="EMBL" id="JABSTU010000010">
    <property type="protein sequence ID" value="KAH8019500.1"/>
    <property type="molecule type" value="Genomic_DNA"/>
</dbReference>
<sequence length="293" mass="33248">MRRCRWFYPACADDAATDDSKLAPRRRWSKPPRRTPLPIKWAGVADKFGGRWMFSGCFVVQPCFRVALLWQPENLQCFVLDMVEEGRHITASSEFIHRINAKNCKLVACFVVVGFVVYHGVIHLTESRMCLRYIAYWGGKNHIVFAGDSRIRQLYGAFVQQVQPSPSPAPQQGHRDLLYEEKDLHLTVEFLWHPLVDASLRSAGAHWLRQRPALVVLGSGTWAIKQSNGSQDMLAEYAANVSRLVPLLDRLANGSRVLWMLQDPVQADRLSPSRRAISNELIDAYNQAAVHAL</sequence>
<dbReference type="VEuPathDB" id="VectorBase:LOC119175626"/>
<dbReference type="AlphaFoldDB" id="A0A9J6DBG9"/>
<comment type="caution">
    <text evidence="2">The sequence shown here is derived from an EMBL/GenBank/DDBJ whole genome shotgun (WGS) entry which is preliminary data.</text>
</comment>
<evidence type="ECO:0008006" key="4">
    <source>
        <dbReference type="Google" id="ProtNLM"/>
    </source>
</evidence>
<feature type="transmembrane region" description="Helical" evidence="1">
    <location>
        <begin position="106"/>
        <end position="124"/>
    </location>
</feature>
<evidence type="ECO:0000313" key="2">
    <source>
        <dbReference type="EMBL" id="KAH8019500.1"/>
    </source>
</evidence>
<reference evidence="2" key="1">
    <citation type="journal article" date="2020" name="Cell">
        <title>Large-Scale Comparative Analyses of Tick Genomes Elucidate Their Genetic Diversity and Vector Capacities.</title>
        <authorList>
            <consortium name="Tick Genome and Microbiome Consortium (TIGMIC)"/>
            <person name="Jia N."/>
            <person name="Wang J."/>
            <person name="Shi W."/>
            <person name="Du L."/>
            <person name="Sun Y."/>
            <person name="Zhan W."/>
            <person name="Jiang J.F."/>
            <person name="Wang Q."/>
            <person name="Zhang B."/>
            <person name="Ji P."/>
            <person name="Bell-Sakyi L."/>
            <person name="Cui X.M."/>
            <person name="Yuan T.T."/>
            <person name="Jiang B.G."/>
            <person name="Yang W.F."/>
            <person name="Lam T.T."/>
            <person name="Chang Q.C."/>
            <person name="Ding S.J."/>
            <person name="Wang X.J."/>
            <person name="Zhu J.G."/>
            <person name="Ruan X.D."/>
            <person name="Zhao L."/>
            <person name="Wei J.T."/>
            <person name="Ye R.Z."/>
            <person name="Que T.C."/>
            <person name="Du C.H."/>
            <person name="Zhou Y.H."/>
            <person name="Cheng J.X."/>
            <person name="Dai P.F."/>
            <person name="Guo W.B."/>
            <person name="Han X.H."/>
            <person name="Huang E.J."/>
            <person name="Li L.F."/>
            <person name="Wei W."/>
            <person name="Gao Y.C."/>
            <person name="Liu J.Z."/>
            <person name="Shao H.Z."/>
            <person name="Wang X."/>
            <person name="Wang C.C."/>
            <person name="Yang T.C."/>
            <person name="Huo Q.B."/>
            <person name="Li W."/>
            <person name="Chen H.Y."/>
            <person name="Chen S.E."/>
            <person name="Zhou L.G."/>
            <person name="Ni X.B."/>
            <person name="Tian J.H."/>
            <person name="Sheng Y."/>
            <person name="Liu T."/>
            <person name="Pan Y.S."/>
            <person name="Xia L.Y."/>
            <person name="Li J."/>
            <person name="Zhao F."/>
            <person name="Cao W.C."/>
        </authorList>
    </citation>
    <scope>NUCLEOTIDE SEQUENCE</scope>
    <source>
        <strain evidence="2">Rmic-2018</strain>
    </source>
</reference>
<dbReference type="Proteomes" id="UP000821866">
    <property type="component" value="Chromosome 8"/>
</dbReference>
<keyword evidence="3" id="KW-1185">Reference proteome</keyword>
<proteinExistence type="predicted"/>
<gene>
    <name evidence="2" type="ORF">HPB51_019839</name>
</gene>